<comment type="subcellular location">
    <subcellularLocation>
        <location evidence="1">Virion</location>
    </subcellularLocation>
</comment>
<keyword evidence="5" id="KW-0378">Hydrolase</keyword>
<dbReference type="SMART" id="SM00358">
    <property type="entry name" value="DSRM"/>
    <property type="match status" value="1"/>
</dbReference>
<organism evidence="10">
    <name type="scientific">Grapevine-associated RNA virus 1</name>
    <dbReference type="NCBI Taxonomy" id="2814384"/>
    <lineage>
        <taxon>Viruses</taxon>
        <taxon>Riboviria</taxon>
    </lineage>
</organism>
<dbReference type="GO" id="GO:0003968">
    <property type="term" value="F:RNA-directed RNA polymerase activity"/>
    <property type="evidence" value="ECO:0007669"/>
    <property type="project" value="UniProtKB-KW"/>
</dbReference>
<feature type="domain" description="DRBM" evidence="9">
    <location>
        <begin position="267"/>
        <end position="324"/>
    </location>
</feature>
<dbReference type="PROSITE" id="PS50137">
    <property type="entry name" value="DS_RBD"/>
    <property type="match status" value="1"/>
</dbReference>
<protein>
    <submittedName>
        <fullName evidence="10">RNA-dependent RNA polymerase</fullName>
    </submittedName>
</protein>
<sequence>MNCVAVHITFNYTFIKMWHKIPEHVHIEPSLRDIMSRSEIAILGDDKTQIVSDDIPMSEEDLIQIAKELGMECTSSKGDAHSDNEIDFCSRVFFWSEKDQIVYPKLKKESIVGLLYWFASFDRNQVRDNMMIALFESSIHNQDFFESILRDVLILAKNMNIDPRTIPFTNFEQARRRLRSMIMNDIEYQQISALANRETNLLYDNERISFLLKQSSIAENNKILRVENQRAVTPTTYESIKPEAQHKYTPVLTDESAMERYTSSNDNPISRCHELLSKLEKQSPSEHFDRSGPAHSPVYTCTLNFEGREFGGEGPSKVSAKTQAYGALAVFLKDHIIPNAVDKEQVIIAEVTIQKISQRAFSLYIEKHIKTAKKCSDGKRYVKLLSSGYTRRHLENHDGFDCFYNDGHRYVLSDIISKLNKEDTAACYMRYPGITWNDVTREITLDVNENTSKWSLRNIDVKDYTDDEHLTTTATPETIIPNSTEEKPMLGVINNDDPVKMPETGVMLSDKEMYHPLIMNRSAPSNSWLQAGGITFNISDLIYNQFVFANEQIKIGNQARGKIIAQIPYTVVNNKYVNDYIQNYALLHNRMTGDWMIKFSCPGSFGLQCSVLVAWYPRKMKEDTIADMSELSKYAFFTNSLSVPWSQTIVVTDARQNQFYREIPHVSGQVNFDDQPHIVLAIETPNTPSFKDEVPAYITFASKLCSEKDLMFNPSIKPFVFADPCKAIAQDAERGYKLNF</sequence>
<dbReference type="GO" id="GO:0044423">
    <property type="term" value="C:virion component"/>
    <property type="evidence" value="ECO:0007669"/>
    <property type="project" value="UniProtKB-KW"/>
</dbReference>
<dbReference type="InterPro" id="IPR014720">
    <property type="entry name" value="dsRBD_dom"/>
</dbReference>
<dbReference type="GO" id="GO:0008234">
    <property type="term" value="F:cysteine-type peptidase activity"/>
    <property type="evidence" value="ECO:0007669"/>
    <property type="project" value="UniProtKB-KW"/>
</dbReference>
<accession>A0A8F5RB79</accession>
<keyword evidence="3" id="KW-0808">Transferase</keyword>
<proteinExistence type="predicted"/>
<keyword evidence="6" id="KW-0946">Virion</keyword>
<dbReference type="SUPFAM" id="SSF56672">
    <property type="entry name" value="DNA/RNA polymerases"/>
    <property type="match status" value="1"/>
</dbReference>
<keyword evidence="10" id="KW-0696">RNA-directed RNA polymerase</keyword>
<keyword evidence="7" id="KW-0693">Viral RNA replication</keyword>
<evidence type="ECO:0000256" key="7">
    <source>
        <dbReference type="ARBA" id="ARBA00022953"/>
    </source>
</evidence>
<evidence type="ECO:0000256" key="2">
    <source>
        <dbReference type="ARBA" id="ARBA00022670"/>
    </source>
</evidence>
<evidence type="ECO:0000313" key="10">
    <source>
        <dbReference type="EMBL" id="QXN75430.1"/>
    </source>
</evidence>
<dbReference type="InterPro" id="IPR001205">
    <property type="entry name" value="RNA-dir_pol_C"/>
</dbReference>
<evidence type="ECO:0000256" key="4">
    <source>
        <dbReference type="ARBA" id="ARBA00022695"/>
    </source>
</evidence>
<dbReference type="Pfam" id="PF00680">
    <property type="entry name" value="RdRP_1"/>
    <property type="match status" value="1"/>
</dbReference>
<name>A0A8F5RB79_9VIRU</name>
<keyword evidence="5" id="KW-0788">Thiol protease</keyword>
<dbReference type="InterPro" id="IPR043502">
    <property type="entry name" value="DNA/RNA_pol_sf"/>
</dbReference>
<dbReference type="CDD" id="cd00048">
    <property type="entry name" value="DSRM_SF"/>
    <property type="match status" value="1"/>
</dbReference>
<dbReference type="EMBL" id="MW648522">
    <property type="protein sequence ID" value="QXN75430.1"/>
    <property type="molecule type" value="Genomic_RNA"/>
</dbReference>
<dbReference type="Pfam" id="PF00035">
    <property type="entry name" value="dsrm"/>
    <property type="match status" value="1"/>
</dbReference>
<evidence type="ECO:0000256" key="1">
    <source>
        <dbReference type="ARBA" id="ARBA00004328"/>
    </source>
</evidence>
<keyword evidence="8" id="KW-0694">RNA-binding</keyword>
<evidence type="ECO:0000256" key="8">
    <source>
        <dbReference type="PROSITE-ProRule" id="PRU00266"/>
    </source>
</evidence>
<dbReference type="GO" id="GO:0006508">
    <property type="term" value="P:proteolysis"/>
    <property type="evidence" value="ECO:0007669"/>
    <property type="project" value="UniProtKB-KW"/>
</dbReference>
<keyword evidence="4" id="KW-0548">Nucleotidyltransferase</keyword>
<dbReference type="SUPFAM" id="SSF54768">
    <property type="entry name" value="dsRNA-binding domain-like"/>
    <property type="match status" value="1"/>
</dbReference>
<dbReference type="SUPFAM" id="SSF88633">
    <property type="entry name" value="Positive stranded ssRNA viruses"/>
    <property type="match status" value="1"/>
</dbReference>
<reference evidence="10" key="1">
    <citation type="submission" date="2021-02" db="EMBL/GenBank/DDBJ databases">
        <title>The hidden world within plants: metatranscriptomics unveil the complexity of wood microbiomes in grapevine.</title>
        <authorList>
            <person name="Nerva L."/>
            <person name="Garcia J.F."/>
            <person name="Favaretto F."/>
            <person name="Giudice G."/>
            <person name="Moffa L."/>
            <person name="Dario C."/>
            <person name="Riccardo V."/>
            <person name="Gambino G."/>
            <person name="Chitarra W."/>
        </authorList>
    </citation>
    <scope>NUCLEOTIDE SEQUENCE</scope>
</reference>
<dbReference type="GO" id="GO:0003723">
    <property type="term" value="F:RNA binding"/>
    <property type="evidence" value="ECO:0007669"/>
    <property type="project" value="UniProtKB-UniRule"/>
</dbReference>
<dbReference type="GO" id="GO:0006351">
    <property type="term" value="P:DNA-templated transcription"/>
    <property type="evidence" value="ECO:0007669"/>
    <property type="project" value="InterPro"/>
</dbReference>
<dbReference type="Gene3D" id="2.60.120.20">
    <property type="match status" value="1"/>
</dbReference>
<evidence type="ECO:0000259" key="9">
    <source>
        <dbReference type="PROSITE" id="PS50137"/>
    </source>
</evidence>
<keyword evidence="2" id="KW-0645">Protease</keyword>
<evidence type="ECO:0000256" key="5">
    <source>
        <dbReference type="ARBA" id="ARBA00022807"/>
    </source>
</evidence>
<evidence type="ECO:0000256" key="6">
    <source>
        <dbReference type="ARBA" id="ARBA00022844"/>
    </source>
</evidence>
<dbReference type="Gene3D" id="3.30.160.20">
    <property type="match status" value="1"/>
</dbReference>
<dbReference type="InterPro" id="IPR029053">
    <property type="entry name" value="Viral_coat"/>
</dbReference>
<evidence type="ECO:0000256" key="3">
    <source>
        <dbReference type="ARBA" id="ARBA00022679"/>
    </source>
</evidence>